<evidence type="ECO:0000313" key="5">
    <source>
        <dbReference type="EMBL" id="BCE89588.1"/>
    </source>
</evidence>
<reference evidence="4" key="5">
    <citation type="submission" date="2020-05" db="EMBL/GenBank/DDBJ databases">
        <title>Complete genome sequence of Bradyrhizobium diazoefficiens XF6 isolated from soybean nodule.</title>
        <authorList>
            <person name="Noda R."/>
            <person name="Kakizaki K."/>
            <person name="Minamisawa K."/>
        </authorList>
    </citation>
    <scope>NUCLEOTIDE SEQUENCE</scope>
    <source>
        <strain evidence="4">XF6</strain>
    </source>
</reference>
<proteinExistence type="predicted"/>
<evidence type="ECO:0000313" key="4">
    <source>
        <dbReference type="EMBL" id="BCE63556.1"/>
    </source>
</evidence>
<reference evidence="3" key="4">
    <citation type="submission" date="2020-05" db="EMBL/GenBank/DDBJ databases">
        <title>Complete genome sequence of Bradyrhizobium diazoefficiens XF5 isolated from soybean nodule.</title>
        <authorList>
            <person name="Noda R."/>
            <person name="Kakizaki K."/>
            <person name="Minamisawa K."/>
        </authorList>
    </citation>
    <scope>NUCLEOTIDE SEQUENCE</scope>
    <source>
        <strain evidence="3">XF5</strain>
    </source>
</reference>
<dbReference type="EMBL" id="AP023094">
    <property type="protein sequence ID" value="BCE46063.1"/>
    <property type="molecule type" value="Genomic_DNA"/>
</dbReference>
<evidence type="ECO:0000313" key="2">
    <source>
        <dbReference type="EMBL" id="BCE46063.1"/>
    </source>
</evidence>
<evidence type="ECO:0000313" key="3">
    <source>
        <dbReference type="EMBL" id="BCE54824.1"/>
    </source>
</evidence>
<reference evidence="1" key="1">
    <citation type="submission" date="2020-05" db="EMBL/GenBank/DDBJ databases">
        <title>Complete genome sequence of Bradyrhizobium diazoefficiens XF1 isolated from soybean nodule.</title>
        <authorList>
            <person name="Noda R."/>
            <person name="Kakizaki K."/>
            <person name="Minamisawa K."/>
        </authorList>
    </citation>
    <scope>NUCLEOTIDE SEQUENCE</scope>
    <source>
        <strain evidence="1">XF1</strain>
    </source>
</reference>
<evidence type="ECO:0000313" key="1">
    <source>
        <dbReference type="EMBL" id="BCE19810.1"/>
    </source>
</evidence>
<protein>
    <submittedName>
        <fullName evidence="1">Uncharacterized protein</fullName>
    </submittedName>
</protein>
<reference evidence="5" key="2">
    <citation type="submission" date="2020-05" db="EMBL/GenBank/DDBJ databases">
        <title>Complete genome sequence of Bradyrhizobium diazoefficiens XF10 isolated from soybean nodule.</title>
        <authorList>
            <person name="Noda R."/>
            <person name="Kakizaki K."/>
            <person name="Minamisawa K."/>
        </authorList>
    </citation>
    <scope>NUCLEOTIDE SEQUENCE</scope>
    <source>
        <strain evidence="5">XF10</strain>
    </source>
</reference>
<sequence>MPSFKKFFGAKTVVPITIASKLQLDLAIQCSLDPEIRALSFLPWLNFRGETVDVGMMVADFDVGRFVLDIVEDRPLRDIDTEGMHLLAIAERGIGLMEFDAEDILSEPFASNCREVWRHRPTAPLPSTQASILGELSRHGSITIRELSKAIGFDGDIAPAVYWLACADLVELELAPALGGETLVSIRSSRLATPGERVVGEK</sequence>
<dbReference type="EMBL" id="AP023099">
    <property type="protein sequence ID" value="BCE89588.1"/>
    <property type="molecule type" value="Genomic_DNA"/>
</dbReference>
<dbReference type="EMBL" id="AP023091">
    <property type="protein sequence ID" value="BCE19810.1"/>
    <property type="molecule type" value="Genomic_DNA"/>
</dbReference>
<dbReference type="EMBL" id="AP023096">
    <property type="protein sequence ID" value="BCE63556.1"/>
    <property type="molecule type" value="Genomic_DNA"/>
</dbReference>
<dbReference type="EMBL" id="AP023095">
    <property type="protein sequence ID" value="BCE54824.1"/>
    <property type="molecule type" value="Genomic_DNA"/>
</dbReference>
<name>A0A809WXR6_9BRAD</name>
<dbReference type="RefSeq" id="WP_038966571.1">
    <property type="nucleotide sequence ID" value="NZ_AP022638.1"/>
</dbReference>
<dbReference type="AlphaFoldDB" id="A0A809WXR6"/>
<reference evidence="2" key="3">
    <citation type="submission" date="2020-05" db="EMBL/GenBank/DDBJ databases">
        <title>Complete genome sequence of Bradyrhizobium diazoefficiens XF4 isolated from soybean nodule.</title>
        <authorList>
            <person name="Noda R."/>
            <person name="Kakizaki K."/>
            <person name="Minamisawa K."/>
        </authorList>
    </citation>
    <scope>NUCLEOTIDE SEQUENCE</scope>
    <source>
        <strain evidence="2">XF4</strain>
    </source>
</reference>
<gene>
    <name evidence="5" type="ORF">XF10B_23860</name>
    <name evidence="1" type="ORF">XF1B_24910</name>
    <name evidence="2" type="ORF">XF4B_24120</name>
    <name evidence="3" type="ORF">XF5B_23360</name>
    <name evidence="4" type="ORF">XF6B_23550</name>
</gene>
<accession>A0A809WXR6</accession>
<organism evidence="1">
    <name type="scientific">Bradyrhizobium diazoefficiens</name>
    <dbReference type="NCBI Taxonomy" id="1355477"/>
    <lineage>
        <taxon>Bacteria</taxon>
        <taxon>Pseudomonadati</taxon>
        <taxon>Pseudomonadota</taxon>
        <taxon>Alphaproteobacteria</taxon>
        <taxon>Hyphomicrobiales</taxon>
        <taxon>Nitrobacteraceae</taxon>
        <taxon>Bradyrhizobium</taxon>
    </lineage>
</organism>